<dbReference type="Proteomes" id="UP000574317">
    <property type="component" value="Unassembled WGS sequence"/>
</dbReference>
<sequence length="601" mass="68215">MDVPPVTIYNLPTSPARWDWVGVFYIDFCVVWTLLVLFGMAFCWKNRNNPLLRLRGLLLSFSAIVLLHIYWILGQIVYTVGPTIPIVLAYDIQYFFMGIWFPLGIALFHASNSRLLHVAKLQKKYSSAGLRDQFNAAQPCNSWLYRFRCLEYTKKLLVLTGIGMVVQVILTLGMWLACRKYHPTYGIPSTEIKSQTLPEQIAELGRGWEWWPSVLWQVVWTWIVRTLRADSISPINFSFVRLHPFCFVGHGASAILRGGEHKRSAAASPGEYLAICTIQYLRATLPTVINSLHATPMFLIASYVPAFAPVNLYFPPSSWIHVSIFLIEIFSVFVPAFQVIKQRILVKRIESLNVEWYATSSTSTLRELNDLRRGSQVATRLGEKGGYESSDQEMKDTLLTISAFNYTLNSNPGPLQDFSALNDFSGENISFLTEVTRWKISWRAEPDEADIRDAYNAALDIYATFISPRDAEFPLNLGSADLKYMEKMFERAARDTFGQTNVHPALPFETTTSLESAPTLVMERPNYSGIIPAEFGPNVFDSIEQHIKYLVLTNTWPKFVKEMQSRRRSGETTRSGCSASSETSIVSRLSGKMSKLFYHIG</sequence>
<evidence type="ECO:0000313" key="2">
    <source>
        <dbReference type="EMBL" id="KAF5538614.1"/>
    </source>
</evidence>
<feature type="transmembrane region" description="Helical" evidence="1">
    <location>
        <begin position="20"/>
        <end position="44"/>
    </location>
</feature>
<feature type="transmembrane region" description="Helical" evidence="1">
    <location>
        <begin position="92"/>
        <end position="110"/>
    </location>
</feature>
<proteinExistence type="predicted"/>
<keyword evidence="1" id="KW-0812">Transmembrane</keyword>
<accession>A0A8H5MRF7</accession>
<dbReference type="InterPro" id="IPR044926">
    <property type="entry name" value="RGS_subdomain_2"/>
</dbReference>
<keyword evidence="1" id="KW-1133">Transmembrane helix</keyword>
<evidence type="ECO:0000313" key="3">
    <source>
        <dbReference type="Proteomes" id="UP000574317"/>
    </source>
</evidence>
<evidence type="ECO:0000256" key="1">
    <source>
        <dbReference type="SAM" id="Phobius"/>
    </source>
</evidence>
<feature type="transmembrane region" description="Helical" evidence="1">
    <location>
        <begin position="56"/>
        <end position="80"/>
    </location>
</feature>
<protein>
    <submittedName>
        <fullName evidence="2">Regulator of G signaling superfamily</fullName>
    </submittedName>
</protein>
<comment type="caution">
    <text evidence="2">The sequence shown here is derived from an EMBL/GenBank/DDBJ whole genome shotgun (WGS) entry which is preliminary data.</text>
</comment>
<name>A0A8H5MRF7_9HYPO</name>
<dbReference type="InterPro" id="IPR036305">
    <property type="entry name" value="RGS_sf"/>
</dbReference>
<gene>
    <name evidence="2" type="ORF">FNAPI_11060</name>
</gene>
<keyword evidence="3" id="KW-1185">Reference proteome</keyword>
<dbReference type="SUPFAM" id="SSF48097">
    <property type="entry name" value="Regulator of G-protein signaling, RGS"/>
    <property type="match status" value="1"/>
</dbReference>
<keyword evidence="1" id="KW-0472">Membrane</keyword>
<dbReference type="AlphaFoldDB" id="A0A8H5MRF7"/>
<dbReference type="EMBL" id="JAAOAO010000505">
    <property type="protein sequence ID" value="KAF5538614.1"/>
    <property type="molecule type" value="Genomic_DNA"/>
</dbReference>
<reference evidence="2 3" key="1">
    <citation type="submission" date="2020-05" db="EMBL/GenBank/DDBJ databases">
        <title>Identification and distribution of gene clusters putatively required for synthesis of sphingolipid metabolism inhibitors in phylogenetically diverse species of the filamentous fungus Fusarium.</title>
        <authorList>
            <person name="Kim H.-S."/>
            <person name="Busman M."/>
            <person name="Brown D.W."/>
            <person name="Divon H."/>
            <person name="Uhlig S."/>
            <person name="Proctor R.H."/>
        </authorList>
    </citation>
    <scope>NUCLEOTIDE SEQUENCE [LARGE SCALE GENOMIC DNA]</scope>
    <source>
        <strain evidence="2 3">NRRL 25196</strain>
    </source>
</reference>
<dbReference type="Gene3D" id="1.10.167.10">
    <property type="entry name" value="Regulator of G-protein Signalling 4, domain 2"/>
    <property type="match status" value="1"/>
</dbReference>
<organism evidence="2 3">
    <name type="scientific">Fusarium napiforme</name>
    <dbReference type="NCBI Taxonomy" id="42672"/>
    <lineage>
        <taxon>Eukaryota</taxon>
        <taxon>Fungi</taxon>
        <taxon>Dikarya</taxon>
        <taxon>Ascomycota</taxon>
        <taxon>Pezizomycotina</taxon>
        <taxon>Sordariomycetes</taxon>
        <taxon>Hypocreomycetidae</taxon>
        <taxon>Hypocreales</taxon>
        <taxon>Nectriaceae</taxon>
        <taxon>Fusarium</taxon>
        <taxon>Fusarium fujikuroi species complex</taxon>
    </lineage>
</organism>
<feature type="transmembrane region" description="Helical" evidence="1">
    <location>
        <begin position="156"/>
        <end position="177"/>
    </location>
</feature>